<dbReference type="Pfam" id="PF20253">
    <property type="entry name" value="DUF6604"/>
    <property type="match status" value="1"/>
</dbReference>
<keyword evidence="3" id="KW-1185">Reference proteome</keyword>
<dbReference type="Proteomes" id="UP001165083">
    <property type="component" value="Unassembled WGS sequence"/>
</dbReference>
<sequence>MAFPKTNDVEAALGRGAESGGGALDAHAQTAAEAAEGAGRAITLREHVATFFPEDDGGQRGHHQFLELLKSWLKKKNTLQQVEVESPEAEIEEKMFENYYDVLEVDEDYFPEQEVVGSGMPRRKMEDRERMFHEAFAEDLRLEVVYFFLELEELVEGLAMDTASELTARLQTQYPALKRADDVGVILMDNLSGHFWSQVVVAIAEFWESFEKERAYKFVPGMLVVDLEVC</sequence>
<accession>A0A9W6U0V0</accession>
<evidence type="ECO:0000313" key="3">
    <source>
        <dbReference type="Proteomes" id="UP001165083"/>
    </source>
</evidence>
<reference evidence="2" key="1">
    <citation type="submission" date="2023-04" db="EMBL/GenBank/DDBJ databases">
        <title>Phytophthora lilii NBRC 32176.</title>
        <authorList>
            <person name="Ichikawa N."/>
            <person name="Sato H."/>
            <person name="Tonouchi N."/>
        </authorList>
    </citation>
    <scope>NUCLEOTIDE SEQUENCE</scope>
    <source>
        <strain evidence="2">NBRC 32176</strain>
    </source>
</reference>
<gene>
    <name evidence="2" type="ORF">Plil01_000987400</name>
</gene>
<feature type="domain" description="DUF6604" evidence="1">
    <location>
        <begin position="39"/>
        <end position="155"/>
    </location>
</feature>
<name>A0A9W6U0V0_9STRA</name>
<evidence type="ECO:0000313" key="2">
    <source>
        <dbReference type="EMBL" id="GMF24191.1"/>
    </source>
</evidence>
<protein>
    <submittedName>
        <fullName evidence="2">Unnamed protein product</fullName>
    </submittedName>
</protein>
<organism evidence="2 3">
    <name type="scientific">Phytophthora lilii</name>
    <dbReference type="NCBI Taxonomy" id="2077276"/>
    <lineage>
        <taxon>Eukaryota</taxon>
        <taxon>Sar</taxon>
        <taxon>Stramenopiles</taxon>
        <taxon>Oomycota</taxon>
        <taxon>Peronosporomycetes</taxon>
        <taxon>Peronosporales</taxon>
        <taxon>Peronosporaceae</taxon>
        <taxon>Phytophthora</taxon>
    </lineage>
</organism>
<dbReference type="InterPro" id="IPR046539">
    <property type="entry name" value="DUF6604"/>
</dbReference>
<proteinExistence type="predicted"/>
<comment type="caution">
    <text evidence="2">The sequence shown here is derived from an EMBL/GenBank/DDBJ whole genome shotgun (WGS) entry which is preliminary data.</text>
</comment>
<dbReference type="AlphaFoldDB" id="A0A9W6U0V0"/>
<evidence type="ECO:0000259" key="1">
    <source>
        <dbReference type="Pfam" id="PF20253"/>
    </source>
</evidence>
<dbReference type="EMBL" id="BSXW01000507">
    <property type="protein sequence ID" value="GMF24191.1"/>
    <property type="molecule type" value="Genomic_DNA"/>
</dbReference>